<protein>
    <submittedName>
        <fullName evidence="1">Exonuclease</fullName>
    </submittedName>
</protein>
<keyword evidence="1" id="KW-0378">Hydrolase</keyword>
<dbReference type="PANTHER" id="PTHR31340:SF3">
    <property type="entry name" value="MITOCHONDRIAL GENOME MAINTENANCE EXONUCLEASE 1"/>
    <property type="match status" value="1"/>
</dbReference>
<evidence type="ECO:0000313" key="1">
    <source>
        <dbReference type="EMBL" id="AIF19122.1"/>
    </source>
</evidence>
<dbReference type="AlphaFoldDB" id="A0A075HX40"/>
<accession>A0A075HX40</accession>
<organism evidence="1">
    <name type="scientific">uncultured marine thaumarchaeote KM3_85_E11</name>
    <dbReference type="NCBI Taxonomy" id="1456317"/>
    <lineage>
        <taxon>Archaea</taxon>
        <taxon>Nitrososphaerota</taxon>
        <taxon>environmental samples</taxon>
    </lineage>
</organism>
<dbReference type="PANTHER" id="PTHR31340">
    <property type="entry name" value="MITOCHONDRIAL GENOME MAINTENANCE EXONUCLEASE 1"/>
    <property type="match status" value="1"/>
</dbReference>
<dbReference type="InterPro" id="IPR011604">
    <property type="entry name" value="PDDEXK-like_dom_sf"/>
</dbReference>
<dbReference type="Gene3D" id="3.90.320.10">
    <property type="match status" value="1"/>
</dbReference>
<proteinExistence type="predicted"/>
<dbReference type="GO" id="GO:0004527">
    <property type="term" value="F:exonuclease activity"/>
    <property type="evidence" value="ECO:0007669"/>
    <property type="project" value="UniProtKB-KW"/>
</dbReference>
<keyword evidence="1" id="KW-0540">Nuclease</keyword>
<dbReference type="EMBL" id="KF901130">
    <property type="protein sequence ID" value="AIF19122.1"/>
    <property type="molecule type" value="Genomic_DNA"/>
</dbReference>
<reference evidence="1" key="1">
    <citation type="journal article" date="2014" name="Genome Biol. Evol.">
        <title>Pangenome evidence for extensive interdomain horizontal transfer affecting lineage core and shell genes in uncultured planktonic thaumarchaeota and euryarchaeota.</title>
        <authorList>
            <person name="Deschamps P."/>
            <person name="Zivanovic Y."/>
            <person name="Moreira D."/>
            <person name="Rodriguez-Valera F."/>
            <person name="Lopez-Garcia P."/>
        </authorList>
    </citation>
    <scope>NUCLEOTIDE SEQUENCE</scope>
</reference>
<name>A0A075HX40_9ARCH</name>
<keyword evidence="1" id="KW-0269">Exonuclease</keyword>
<sequence>MFNHIECPEIPSIKRITVDGKRHYQTPTGVYVSITETLRYMPLPPGLVEWKEKVGEDVANYKMREGGIRGTRLHNAVESYLSGKPMLNIKQEYGVTAAGLFEIMMPALNQIDNIMALEKPIYSTALEIAGTPDCVAEFGGVLSLIDFKSATRMKDDIENWLIQTTFYSIAWEELTGQKIPQVVIILATEDGKLEVFKSNPMDHIQKLEKAIDYYKKGVAQ</sequence>